<name>A0A653DJ44_CALMS</name>
<dbReference type="AlphaFoldDB" id="A0A653DJ44"/>
<sequence length="274" mass="30090">MATVPSTIVVFTEDKKNFPIKYAAVVMKQLFQYGVREMVARGDKIYISLTYSPRGKTLKRKFGNLPVKYMRAKIDKEEEFKILESVVKRYKFNLLSEELEDMERNRIESSAAIPESSGIKRKKRYLELPPSGENVKNIYSSSSDDDDDDDDDNDDNEEDEDDDLCSYDSEEICRLLNVANKSSPTVAVAAPTTDLVATSTAAPAAPGGKRGGGSGEGGGQKKKRKNSPTKIIPSNPTQTPPITSHLLSSLLEVGLEILPPPPTSPAPSQSTTEQ</sequence>
<reference evidence="2 3" key="1">
    <citation type="submission" date="2019-01" db="EMBL/GenBank/DDBJ databases">
        <authorList>
            <person name="Sayadi A."/>
        </authorList>
    </citation>
    <scope>NUCLEOTIDE SEQUENCE [LARGE SCALE GENOMIC DNA]</scope>
</reference>
<feature type="compositionally biased region" description="Polar residues" evidence="1">
    <location>
        <begin position="228"/>
        <end position="247"/>
    </location>
</feature>
<gene>
    <name evidence="2" type="ORF">CALMAC_LOCUS17857</name>
</gene>
<evidence type="ECO:0000256" key="1">
    <source>
        <dbReference type="SAM" id="MobiDB-lite"/>
    </source>
</evidence>
<dbReference type="EMBL" id="CAACVG010012288">
    <property type="protein sequence ID" value="VEN60044.1"/>
    <property type="molecule type" value="Genomic_DNA"/>
</dbReference>
<dbReference type="Proteomes" id="UP000410492">
    <property type="component" value="Unassembled WGS sequence"/>
</dbReference>
<protein>
    <submittedName>
        <fullName evidence="2">Uncharacterized protein</fullName>
    </submittedName>
</protein>
<proteinExistence type="predicted"/>
<dbReference type="OrthoDB" id="6732782at2759"/>
<accession>A0A653DJ44</accession>
<evidence type="ECO:0000313" key="3">
    <source>
        <dbReference type="Proteomes" id="UP000410492"/>
    </source>
</evidence>
<evidence type="ECO:0000313" key="2">
    <source>
        <dbReference type="EMBL" id="VEN60044.1"/>
    </source>
</evidence>
<keyword evidence="3" id="KW-1185">Reference proteome</keyword>
<organism evidence="2 3">
    <name type="scientific">Callosobruchus maculatus</name>
    <name type="common">Southern cowpea weevil</name>
    <name type="synonym">Pulse bruchid</name>
    <dbReference type="NCBI Taxonomy" id="64391"/>
    <lineage>
        <taxon>Eukaryota</taxon>
        <taxon>Metazoa</taxon>
        <taxon>Ecdysozoa</taxon>
        <taxon>Arthropoda</taxon>
        <taxon>Hexapoda</taxon>
        <taxon>Insecta</taxon>
        <taxon>Pterygota</taxon>
        <taxon>Neoptera</taxon>
        <taxon>Endopterygota</taxon>
        <taxon>Coleoptera</taxon>
        <taxon>Polyphaga</taxon>
        <taxon>Cucujiformia</taxon>
        <taxon>Chrysomeloidea</taxon>
        <taxon>Chrysomelidae</taxon>
        <taxon>Bruchinae</taxon>
        <taxon>Bruchini</taxon>
        <taxon>Callosobruchus</taxon>
    </lineage>
</organism>
<feature type="region of interest" description="Disordered" evidence="1">
    <location>
        <begin position="123"/>
        <end position="167"/>
    </location>
</feature>
<feature type="compositionally biased region" description="Acidic residues" evidence="1">
    <location>
        <begin position="143"/>
        <end position="167"/>
    </location>
</feature>
<feature type="compositionally biased region" description="Gly residues" evidence="1">
    <location>
        <begin position="208"/>
        <end position="218"/>
    </location>
</feature>
<feature type="region of interest" description="Disordered" evidence="1">
    <location>
        <begin position="199"/>
        <end position="274"/>
    </location>
</feature>